<keyword evidence="4" id="KW-0645">Protease</keyword>
<keyword evidence="5" id="KW-1133">Transmembrane helix</keyword>
<gene>
    <name evidence="7" type="ORF">M408DRAFT_19180</name>
</gene>
<evidence type="ECO:0000313" key="8">
    <source>
        <dbReference type="Proteomes" id="UP000054097"/>
    </source>
</evidence>
<evidence type="ECO:0000256" key="3">
    <source>
        <dbReference type="PIRSR" id="PIRSR601461-1"/>
    </source>
</evidence>
<dbReference type="PANTHER" id="PTHR47966">
    <property type="entry name" value="BETA-SITE APP-CLEAVING ENZYME, ISOFORM A-RELATED"/>
    <property type="match status" value="1"/>
</dbReference>
<keyword evidence="5" id="KW-0812">Transmembrane</keyword>
<dbReference type="EMBL" id="KN824277">
    <property type="protein sequence ID" value="KIM34242.1"/>
    <property type="molecule type" value="Genomic_DNA"/>
</dbReference>
<organism evidence="7 8">
    <name type="scientific">Serendipita vermifera MAFF 305830</name>
    <dbReference type="NCBI Taxonomy" id="933852"/>
    <lineage>
        <taxon>Eukaryota</taxon>
        <taxon>Fungi</taxon>
        <taxon>Dikarya</taxon>
        <taxon>Basidiomycota</taxon>
        <taxon>Agaricomycotina</taxon>
        <taxon>Agaricomycetes</taxon>
        <taxon>Sebacinales</taxon>
        <taxon>Serendipitaceae</taxon>
        <taxon>Serendipita</taxon>
    </lineage>
</organism>
<evidence type="ECO:0000256" key="1">
    <source>
        <dbReference type="ARBA" id="ARBA00007447"/>
    </source>
</evidence>
<feature type="transmembrane region" description="Helical" evidence="5">
    <location>
        <begin position="12"/>
        <end position="32"/>
    </location>
</feature>
<sequence length="508" mass="53936">MNPAGGVLAGVVLRYITQIITISVILLSVLNVTAKPLRDDHFDTTDRRNNAVRSTSTPLHLPLFRRVSSESLKEEEYGPWARLQGQSLNAKYGGAGGSMAKNNSALHPRTNGTAYLLNQNTDSAFYAPIGVGTPAVVMNVIIDTGSSDLWIAGSHCETGCESGLPRFDSNSSLTFQDADSSFSVRYGSASATGTLGRDMIQMAGYAVEDQLFAVVNSVTPGLLSTPVSGLMGLAFRGIAASGGTPFWNRVAAAKLWDKPLMSFCLTKFLGVAGATNLEPGGVFIMGGLNESLYTGEIDYTPLSSLGTYWQIPLVSLTVGNTTIDIPPEYTVGGIDTGTTLIGGPSDMIDRIAAQIPGSTPGTGDYENYFFYPCASAVGVSFSFGGRTWHIAPKDFQLLRMRNGSCVSAFFRLSIGEHAPKWIIGDTFLKNVYSVFQYEPTPRVGFADLSPIALGMSVPGHDLPTPSLGASVVIRGSAATASRSPSFLTLFCLLLTTGLALGTRTSLYY</sequence>
<dbReference type="InterPro" id="IPR033121">
    <property type="entry name" value="PEPTIDASE_A1"/>
</dbReference>
<dbReference type="CDD" id="cd05471">
    <property type="entry name" value="pepsin_like"/>
    <property type="match status" value="1"/>
</dbReference>
<keyword evidence="2 4" id="KW-0064">Aspartyl protease</keyword>
<dbReference type="AlphaFoldDB" id="A0A0C2XZF5"/>
<keyword evidence="5" id="KW-0472">Membrane</keyword>
<dbReference type="GO" id="GO:0006508">
    <property type="term" value="P:proteolysis"/>
    <property type="evidence" value="ECO:0007669"/>
    <property type="project" value="UniProtKB-KW"/>
</dbReference>
<dbReference type="PANTHER" id="PTHR47966:SF6">
    <property type="entry name" value="PEPTIDASE A1 DOMAIN-CONTAINING PROTEIN"/>
    <property type="match status" value="1"/>
</dbReference>
<protein>
    <recommendedName>
        <fullName evidence="6">Peptidase A1 domain-containing protein</fullName>
    </recommendedName>
</protein>
<comment type="similarity">
    <text evidence="1 4">Belongs to the peptidase A1 family.</text>
</comment>
<dbReference type="STRING" id="933852.A0A0C2XZF5"/>
<reference evidence="8" key="2">
    <citation type="submission" date="2015-01" db="EMBL/GenBank/DDBJ databases">
        <title>Evolutionary Origins and Diversification of the Mycorrhizal Mutualists.</title>
        <authorList>
            <consortium name="DOE Joint Genome Institute"/>
            <consortium name="Mycorrhizal Genomics Consortium"/>
            <person name="Kohler A."/>
            <person name="Kuo A."/>
            <person name="Nagy L.G."/>
            <person name="Floudas D."/>
            <person name="Copeland A."/>
            <person name="Barry K.W."/>
            <person name="Cichocki N."/>
            <person name="Veneault-Fourrey C."/>
            <person name="LaButti K."/>
            <person name="Lindquist E.A."/>
            <person name="Lipzen A."/>
            <person name="Lundell T."/>
            <person name="Morin E."/>
            <person name="Murat C."/>
            <person name="Riley R."/>
            <person name="Ohm R."/>
            <person name="Sun H."/>
            <person name="Tunlid A."/>
            <person name="Henrissat B."/>
            <person name="Grigoriev I.V."/>
            <person name="Hibbett D.S."/>
            <person name="Martin F."/>
        </authorList>
    </citation>
    <scope>NUCLEOTIDE SEQUENCE [LARGE SCALE GENOMIC DNA]</scope>
    <source>
        <strain evidence="8">MAFF 305830</strain>
    </source>
</reference>
<feature type="active site" evidence="3">
    <location>
        <position position="143"/>
    </location>
</feature>
<evidence type="ECO:0000313" key="7">
    <source>
        <dbReference type="EMBL" id="KIM34242.1"/>
    </source>
</evidence>
<keyword evidence="4" id="KW-0378">Hydrolase</keyword>
<dbReference type="PROSITE" id="PS00141">
    <property type="entry name" value="ASP_PROTEASE"/>
    <property type="match status" value="1"/>
</dbReference>
<dbReference type="GO" id="GO:0004190">
    <property type="term" value="F:aspartic-type endopeptidase activity"/>
    <property type="evidence" value="ECO:0007669"/>
    <property type="project" value="UniProtKB-KW"/>
</dbReference>
<dbReference type="PRINTS" id="PR00792">
    <property type="entry name" value="PEPSIN"/>
</dbReference>
<dbReference type="HOGENOM" id="CLU_013253_1_2_1"/>
<keyword evidence="8" id="KW-1185">Reference proteome</keyword>
<dbReference type="InterPro" id="IPR001461">
    <property type="entry name" value="Aspartic_peptidase_A1"/>
</dbReference>
<proteinExistence type="inferred from homology"/>
<dbReference type="FunFam" id="2.40.70.10:FF:000008">
    <property type="entry name" value="Cathepsin D"/>
    <property type="match status" value="1"/>
</dbReference>
<reference evidence="7 8" key="1">
    <citation type="submission" date="2014-04" db="EMBL/GenBank/DDBJ databases">
        <authorList>
            <consortium name="DOE Joint Genome Institute"/>
            <person name="Kuo A."/>
            <person name="Zuccaro A."/>
            <person name="Kohler A."/>
            <person name="Nagy L.G."/>
            <person name="Floudas D."/>
            <person name="Copeland A."/>
            <person name="Barry K.W."/>
            <person name="Cichocki N."/>
            <person name="Veneault-Fourrey C."/>
            <person name="LaButti K."/>
            <person name="Lindquist E.A."/>
            <person name="Lipzen A."/>
            <person name="Lundell T."/>
            <person name="Morin E."/>
            <person name="Murat C."/>
            <person name="Sun H."/>
            <person name="Tunlid A."/>
            <person name="Henrissat B."/>
            <person name="Grigoriev I.V."/>
            <person name="Hibbett D.S."/>
            <person name="Martin F."/>
            <person name="Nordberg H.P."/>
            <person name="Cantor M.N."/>
            <person name="Hua S.X."/>
        </authorList>
    </citation>
    <scope>NUCLEOTIDE SEQUENCE [LARGE SCALE GENOMIC DNA]</scope>
    <source>
        <strain evidence="7 8">MAFF 305830</strain>
    </source>
</reference>
<dbReference type="Gene3D" id="2.40.70.10">
    <property type="entry name" value="Acid Proteases"/>
    <property type="match status" value="2"/>
</dbReference>
<dbReference type="OrthoDB" id="771136at2759"/>
<evidence type="ECO:0000259" key="6">
    <source>
        <dbReference type="PROSITE" id="PS51767"/>
    </source>
</evidence>
<dbReference type="InterPro" id="IPR001969">
    <property type="entry name" value="Aspartic_peptidase_AS"/>
</dbReference>
<dbReference type="InterPro" id="IPR021109">
    <property type="entry name" value="Peptidase_aspartic_dom_sf"/>
</dbReference>
<feature type="domain" description="Peptidase A1" evidence="6">
    <location>
        <begin position="125"/>
        <end position="446"/>
    </location>
</feature>
<dbReference type="PROSITE" id="PS51767">
    <property type="entry name" value="PEPTIDASE_A1"/>
    <property type="match status" value="1"/>
</dbReference>
<evidence type="ECO:0000256" key="2">
    <source>
        <dbReference type="ARBA" id="ARBA00022750"/>
    </source>
</evidence>
<dbReference type="Pfam" id="PF00026">
    <property type="entry name" value="Asp"/>
    <property type="match status" value="1"/>
</dbReference>
<feature type="active site" evidence="3">
    <location>
        <position position="335"/>
    </location>
</feature>
<dbReference type="SUPFAM" id="SSF50630">
    <property type="entry name" value="Acid proteases"/>
    <property type="match status" value="1"/>
</dbReference>
<name>A0A0C2XZF5_SERVB</name>
<evidence type="ECO:0000256" key="4">
    <source>
        <dbReference type="RuleBase" id="RU000454"/>
    </source>
</evidence>
<evidence type="ECO:0000256" key="5">
    <source>
        <dbReference type="SAM" id="Phobius"/>
    </source>
</evidence>
<dbReference type="InterPro" id="IPR034164">
    <property type="entry name" value="Pepsin-like_dom"/>
</dbReference>
<dbReference type="Proteomes" id="UP000054097">
    <property type="component" value="Unassembled WGS sequence"/>
</dbReference>
<accession>A0A0C2XZF5</accession>